<keyword evidence="8" id="KW-0479">Metal-binding</keyword>
<feature type="transmembrane region" description="Helical" evidence="13">
    <location>
        <begin position="223"/>
        <end position="243"/>
    </location>
</feature>
<dbReference type="STRING" id="321339.SAMN05444340_10922"/>
<dbReference type="GO" id="GO:0046872">
    <property type="term" value="F:metal ion binding"/>
    <property type="evidence" value="ECO:0007669"/>
    <property type="project" value="UniProtKB-KW"/>
</dbReference>
<dbReference type="GO" id="GO:0015944">
    <property type="term" value="P:formate oxidation"/>
    <property type="evidence" value="ECO:0007669"/>
    <property type="project" value="TreeGrafter"/>
</dbReference>
<dbReference type="EMBL" id="FNPF01000009">
    <property type="protein sequence ID" value="SDY49150.1"/>
    <property type="molecule type" value="Genomic_DNA"/>
</dbReference>
<keyword evidence="7 13" id="KW-0812">Transmembrane</keyword>
<dbReference type="AlphaFoldDB" id="A0A1H3KAH8"/>
<dbReference type="GO" id="GO:0009326">
    <property type="term" value="C:formate dehydrogenase complex"/>
    <property type="evidence" value="ECO:0007669"/>
    <property type="project" value="InterPro"/>
</dbReference>
<evidence type="ECO:0000256" key="11">
    <source>
        <dbReference type="ARBA" id="ARBA00023004"/>
    </source>
</evidence>
<dbReference type="OrthoDB" id="9790598at2"/>
<name>A0A1H3KAH8_9RHOB</name>
<dbReference type="InterPro" id="IPR051817">
    <property type="entry name" value="FDH_cytochrome_b556_subunit"/>
</dbReference>
<evidence type="ECO:0000256" key="4">
    <source>
        <dbReference type="ARBA" id="ARBA00022448"/>
    </source>
</evidence>
<keyword evidence="10 13" id="KW-1133">Transmembrane helix</keyword>
<evidence type="ECO:0000259" key="14">
    <source>
        <dbReference type="Pfam" id="PF01292"/>
    </source>
</evidence>
<dbReference type="InterPro" id="IPR006471">
    <property type="entry name" value="Formate_DH_gsu"/>
</dbReference>
<dbReference type="PANTHER" id="PTHR30074:SF6">
    <property type="entry name" value="FORMATE DEHYDROGENASE GAMMA SUBUNIT"/>
    <property type="match status" value="1"/>
</dbReference>
<dbReference type="PANTHER" id="PTHR30074">
    <property type="entry name" value="FORMATE DEHYDROGENASE, NITRATE-INDUCIBLE, CYTOCHROME B556 FDN SUBUNIT"/>
    <property type="match status" value="1"/>
</dbReference>
<keyword evidence="12 13" id="KW-0472">Membrane</keyword>
<dbReference type="InterPro" id="IPR016174">
    <property type="entry name" value="Di-haem_cyt_TM"/>
</dbReference>
<keyword evidence="5" id="KW-1003">Cell membrane</keyword>
<keyword evidence="16" id="KW-1185">Reference proteome</keyword>
<dbReference type="Pfam" id="PF01292">
    <property type="entry name" value="Ni_hydr_CYTB"/>
    <property type="match status" value="1"/>
</dbReference>
<dbReference type="GO" id="GO:0022904">
    <property type="term" value="P:respiratory electron transport chain"/>
    <property type="evidence" value="ECO:0007669"/>
    <property type="project" value="InterPro"/>
</dbReference>
<evidence type="ECO:0000256" key="9">
    <source>
        <dbReference type="ARBA" id="ARBA00022982"/>
    </source>
</evidence>
<protein>
    <submittedName>
        <fullName evidence="15">Formate dehydrogenase subunit gamma</fullName>
    </submittedName>
</protein>
<feature type="transmembrane region" description="Helical" evidence="13">
    <location>
        <begin position="31"/>
        <end position="49"/>
    </location>
</feature>
<feature type="domain" description="Cytochrome b561 bacterial/Ni-hydrogenase" evidence="14">
    <location>
        <begin position="215"/>
        <end position="395"/>
    </location>
</feature>
<reference evidence="15 16" key="1">
    <citation type="submission" date="2016-10" db="EMBL/GenBank/DDBJ databases">
        <authorList>
            <person name="de Groot N.N."/>
        </authorList>
    </citation>
    <scope>NUCLEOTIDE SEQUENCE [LARGE SCALE GENOMIC DNA]</scope>
    <source>
        <strain evidence="15 16">DSM 26880</strain>
    </source>
</reference>
<feature type="transmembrane region" description="Helical" evidence="13">
    <location>
        <begin position="180"/>
        <end position="202"/>
    </location>
</feature>
<evidence type="ECO:0000256" key="7">
    <source>
        <dbReference type="ARBA" id="ARBA00022692"/>
    </source>
</evidence>
<sequence length="422" mass="46573">MMPQDSTQASPYEHEHGPVVVRGRDFKAYRIGGAIVAVLLAIALAVQIYEMFDDDARTIPEYRWSANDHTPDLGGVQASKVISARTKLQDERWRTGPSPDGDAPDYAFGNDIVLNSSPIDEPSAFLTEAWSNPDGDILPLANPSERIVGISSLPYPNAELFERPFARDWRLGIADFSTHLGALAILGFSFLLALILAIRGRVPIVEGRSRRSVKRFGLIERANHWMTATSFIMLALTGSAIAFGGSLYGGPLDDEWLGPVGWLATWGHMMFFPPFALGLIVMAVAWMRRNLPSKLDIEWLRRGGGFFTDSLDHPSSRKFNAGQKLIFWSAILGGAIMVVSGVLLMFPFYFLDLEGMSWTMLTHAVVGVLLIAIFIGHVYIGTVGMQGAIDAMWSGNVDRNWAKEHHDLWLADLEAKGREGAR</sequence>
<evidence type="ECO:0000256" key="2">
    <source>
        <dbReference type="ARBA" id="ARBA00004651"/>
    </source>
</evidence>
<evidence type="ECO:0000256" key="6">
    <source>
        <dbReference type="ARBA" id="ARBA00022617"/>
    </source>
</evidence>
<evidence type="ECO:0000256" key="5">
    <source>
        <dbReference type="ARBA" id="ARBA00022475"/>
    </source>
</evidence>
<dbReference type="Gene3D" id="1.20.950.20">
    <property type="entry name" value="Transmembrane di-heme cytochromes, Chain C"/>
    <property type="match status" value="1"/>
</dbReference>
<comment type="subcellular location">
    <subcellularLocation>
        <location evidence="2">Cell membrane</location>
        <topology evidence="2">Multi-pass membrane protein</topology>
    </subcellularLocation>
</comment>
<evidence type="ECO:0000256" key="3">
    <source>
        <dbReference type="ARBA" id="ARBA00010747"/>
    </source>
</evidence>
<evidence type="ECO:0000256" key="12">
    <source>
        <dbReference type="ARBA" id="ARBA00023136"/>
    </source>
</evidence>
<keyword evidence="11" id="KW-0408">Iron</keyword>
<proteinExistence type="inferred from homology"/>
<keyword evidence="6" id="KW-0349">Heme</keyword>
<gene>
    <name evidence="15" type="ORF">SAMN05444340_10922</name>
</gene>
<dbReference type="NCBIfam" id="TIGR01583">
    <property type="entry name" value="formate-DH-gamm"/>
    <property type="match status" value="1"/>
</dbReference>
<dbReference type="GO" id="GO:0009061">
    <property type="term" value="P:anaerobic respiration"/>
    <property type="evidence" value="ECO:0007669"/>
    <property type="project" value="TreeGrafter"/>
</dbReference>
<organism evidence="15 16">
    <name type="scientific">Citreimonas salinaria</name>
    <dbReference type="NCBI Taxonomy" id="321339"/>
    <lineage>
        <taxon>Bacteria</taxon>
        <taxon>Pseudomonadati</taxon>
        <taxon>Pseudomonadota</taxon>
        <taxon>Alphaproteobacteria</taxon>
        <taxon>Rhodobacterales</taxon>
        <taxon>Roseobacteraceae</taxon>
        <taxon>Citreimonas</taxon>
    </lineage>
</organism>
<dbReference type="SUPFAM" id="SSF81342">
    <property type="entry name" value="Transmembrane di-heme cytochromes"/>
    <property type="match status" value="1"/>
</dbReference>
<dbReference type="GO" id="GO:0009055">
    <property type="term" value="F:electron transfer activity"/>
    <property type="evidence" value="ECO:0007669"/>
    <property type="project" value="InterPro"/>
</dbReference>
<accession>A0A1H3KAH8</accession>
<dbReference type="Proteomes" id="UP000199286">
    <property type="component" value="Unassembled WGS sequence"/>
</dbReference>
<feature type="transmembrane region" description="Helical" evidence="13">
    <location>
        <begin position="263"/>
        <end position="286"/>
    </location>
</feature>
<evidence type="ECO:0000313" key="15">
    <source>
        <dbReference type="EMBL" id="SDY49150.1"/>
    </source>
</evidence>
<feature type="transmembrane region" description="Helical" evidence="13">
    <location>
        <begin position="356"/>
        <end position="380"/>
    </location>
</feature>
<keyword evidence="4" id="KW-0813">Transport</keyword>
<dbReference type="GO" id="GO:0005886">
    <property type="term" value="C:plasma membrane"/>
    <property type="evidence" value="ECO:0007669"/>
    <property type="project" value="UniProtKB-SubCell"/>
</dbReference>
<comment type="similarity">
    <text evidence="3">Belongs to the formate dehydrogenase gamma subunit family.</text>
</comment>
<evidence type="ECO:0000256" key="10">
    <source>
        <dbReference type="ARBA" id="ARBA00022989"/>
    </source>
</evidence>
<evidence type="ECO:0000313" key="16">
    <source>
        <dbReference type="Proteomes" id="UP000199286"/>
    </source>
</evidence>
<dbReference type="GO" id="GO:0008863">
    <property type="term" value="F:formate dehydrogenase (NAD+) activity"/>
    <property type="evidence" value="ECO:0007669"/>
    <property type="project" value="InterPro"/>
</dbReference>
<keyword evidence="9" id="KW-0249">Electron transport</keyword>
<dbReference type="GO" id="GO:0036397">
    <property type="term" value="F:formate dehydrogenase (quinone) activity"/>
    <property type="evidence" value="ECO:0007669"/>
    <property type="project" value="TreeGrafter"/>
</dbReference>
<evidence type="ECO:0000256" key="1">
    <source>
        <dbReference type="ARBA" id="ARBA00001971"/>
    </source>
</evidence>
<comment type="cofactor">
    <cofactor evidence="1">
        <name>heme</name>
        <dbReference type="ChEBI" id="CHEBI:30413"/>
    </cofactor>
</comment>
<feature type="transmembrane region" description="Helical" evidence="13">
    <location>
        <begin position="325"/>
        <end position="350"/>
    </location>
</feature>
<evidence type="ECO:0000256" key="13">
    <source>
        <dbReference type="SAM" id="Phobius"/>
    </source>
</evidence>
<evidence type="ECO:0000256" key="8">
    <source>
        <dbReference type="ARBA" id="ARBA00022723"/>
    </source>
</evidence>
<dbReference type="InterPro" id="IPR011577">
    <property type="entry name" value="Cyt_b561_bac/Ni-Hgenase"/>
</dbReference>